<dbReference type="SUPFAM" id="SSF52540">
    <property type="entry name" value="P-loop containing nucleoside triphosphate hydrolases"/>
    <property type="match status" value="1"/>
</dbReference>
<comment type="similarity">
    <text evidence="1">Belongs to the DNA2/NAM7 helicase family.</text>
</comment>
<dbReference type="CDD" id="cd18808">
    <property type="entry name" value="SF1_C_Upf1"/>
    <property type="match status" value="1"/>
</dbReference>
<dbReference type="InterPro" id="IPR041679">
    <property type="entry name" value="DNA2/NAM7-like_C"/>
</dbReference>
<evidence type="ECO:0000256" key="5">
    <source>
        <dbReference type="ARBA" id="ARBA00022840"/>
    </source>
</evidence>
<dbReference type="GO" id="GO:0043139">
    <property type="term" value="F:5'-3' DNA helicase activity"/>
    <property type="evidence" value="ECO:0007669"/>
    <property type="project" value="TreeGrafter"/>
</dbReference>
<dbReference type="InterPro" id="IPR050534">
    <property type="entry name" value="Coronavir_polyprotein_1ab"/>
</dbReference>
<keyword evidence="3 8" id="KW-0378">Hydrolase</keyword>
<keyword evidence="9" id="KW-1185">Reference proteome</keyword>
<sequence>MIPRQPTLFALEDGLDIQVVDEDDLQFQHIQELLDSAVASCIGLAPIYGLNVALKTLTLASNTRALVVHFHRVDKAWIGVSGDAQRLLENTVLRDASIVKYAFTADKLVYTLAHWYGVRVSSTLSLLPPQAKDEFEPWALENCVRGVSSLLSMNLLADLFIEQEGKDTSQDDTVRQAWLAQYAGSSPARHSVPIVYDSSGLQYMHLQEASKLYCVSLQLRHLKPNVIENEIDEDVKVGTGGLDVTSARFKTRITQASIGQRLELMVSQGGREFSVEARTSKVEGRGARIAPTETLCDGVSIIHVKTHGREPPTNAEETRHRLLAGILQGNFTLFDNNHFVRTIFFPEQLTPWPALVSARERKVRFSDRIFLNRSQGRAVEAIISLEDRHRVVLIHGPPGTGKTTVIAAGTNSIVDSDPNATVWLVAHSNVAVKNIAEKLLQSELLDFKIIVSKEFIFDWHEHLYQKFERNLIRTDSLPRDPYTAHRMLLGSRVILSTLSNLLNPNMMEVMAIVPVKTLIVDEASQIEVGDYLPVIHLSHIRELESIFEKRHLRMDAILLDTQYRMPAPIGNFISTHVYNGQVYTSHPLASPNTCRFVHISDTYEEKRGNSWVNLREAAVVVTIARHFAANRMAFKIITPYDPQRLHIEKELKRERIPHDDAVFNVDSFQGNESDYIIVSLVRSGNRLGFLQEERRVNVMLTRCKRGMVICSNRNFVEGVARESLVGKLATTLGQGTWIDSAWVLYFGGNPFH</sequence>
<evidence type="ECO:0000256" key="4">
    <source>
        <dbReference type="ARBA" id="ARBA00022806"/>
    </source>
</evidence>
<evidence type="ECO:0000313" key="8">
    <source>
        <dbReference type="EMBL" id="KAF6742051.1"/>
    </source>
</evidence>
<protein>
    <submittedName>
        <fullName evidence="8">P-loop containing nucleoside triphosphate hydrolase protein</fullName>
    </submittedName>
</protein>
<dbReference type="Gene3D" id="3.40.50.300">
    <property type="entry name" value="P-loop containing nucleotide triphosphate hydrolases"/>
    <property type="match status" value="2"/>
</dbReference>
<name>A0A8H6HA49_9AGAR</name>
<keyword evidence="2" id="KW-0547">Nucleotide-binding</keyword>
<feature type="domain" description="DNA2/NAM7 helicase helicase" evidence="6">
    <location>
        <begin position="371"/>
        <end position="441"/>
    </location>
</feature>
<dbReference type="GO" id="GO:0005524">
    <property type="term" value="F:ATP binding"/>
    <property type="evidence" value="ECO:0007669"/>
    <property type="project" value="UniProtKB-KW"/>
</dbReference>
<proteinExistence type="inferred from homology"/>
<accession>A0A8H6HA49</accession>
<dbReference type="PANTHER" id="PTHR43788">
    <property type="entry name" value="DNA2/NAM7 HELICASE FAMILY MEMBER"/>
    <property type="match status" value="1"/>
</dbReference>
<dbReference type="CDD" id="cd17934">
    <property type="entry name" value="DEXXQc_Upf1-like"/>
    <property type="match status" value="1"/>
</dbReference>
<evidence type="ECO:0000256" key="1">
    <source>
        <dbReference type="ARBA" id="ARBA00007913"/>
    </source>
</evidence>
<dbReference type="Pfam" id="PF13087">
    <property type="entry name" value="AAA_12"/>
    <property type="match status" value="1"/>
</dbReference>
<keyword evidence="5" id="KW-0067">ATP-binding</keyword>
<comment type="caution">
    <text evidence="8">The sequence shown here is derived from an EMBL/GenBank/DDBJ whole genome shotgun (WGS) entry which is preliminary data.</text>
</comment>
<dbReference type="InterPro" id="IPR027417">
    <property type="entry name" value="P-loop_NTPase"/>
</dbReference>
<dbReference type="InterPro" id="IPR041677">
    <property type="entry name" value="DNA2/NAM7_AAA_11"/>
</dbReference>
<dbReference type="PANTHER" id="PTHR43788:SF8">
    <property type="entry name" value="DNA-BINDING PROTEIN SMUBP-2"/>
    <property type="match status" value="1"/>
</dbReference>
<dbReference type="AlphaFoldDB" id="A0A8H6HA49"/>
<evidence type="ECO:0000256" key="3">
    <source>
        <dbReference type="ARBA" id="ARBA00022801"/>
    </source>
</evidence>
<evidence type="ECO:0000259" key="6">
    <source>
        <dbReference type="Pfam" id="PF13086"/>
    </source>
</evidence>
<dbReference type="EMBL" id="JACGCI010000206">
    <property type="protein sequence ID" value="KAF6742051.1"/>
    <property type="molecule type" value="Genomic_DNA"/>
</dbReference>
<gene>
    <name evidence="8" type="ORF">DFP72DRAFT_940691</name>
</gene>
<dbReference type="Proteomes" id="UP000521943">
    <property type="component" value="Unassembled WGS sequence"/>
</dbReference>
<organism evidence="8 9">
    <name type="scientific">Ephemerocybe angulata</name>
    <dbReference type="NCBI Taxonomy" id="980116"/>
    <lineage>
        <taxon>Eukaryota</taxon>
        <taxon>Fungi</taxon>
        <taxon>Dikarya</taxon>
        <taxon>Basidiomycota</taxon>
        <taxon>Agaricomycotina</taxon>
        <taxon>Agaricomycetes</taxon>
        <taxon>Agaricomycetidae</taxon>
        <taxon>Agaricales</taxon>
        <taxon>Agaricineae</taxon>
        <taxon>Psathyrellaceae</taxon>
        <taxon>Ephemerocybe</taxon>
    </lineage>
</organism>
<keyword evidence="4" id="KW-0347">Helicase</keyword>
<dbReference type="OrthoDB" id="6513042at2759"/>
<dbReference type="Pfam" id="PF13086">
    <property type="entry name" value="AAA_11"/>
    <property type="match status" value="1"/>
</dbReference>
<dbReference type="GO" id="GO:0016787">
    <property type="term" value="F:hydrolase activity"/>
    <property type="evidence" value="ECO:0007669"/>
    <property type="project" value="UniProtKB-KW"/>
</dbReference>
<reference evidence="8 9" key="1">
    <citation type="submission" date="2020-07" db="EMBL/GenBank/DDBJ databases">
        <title>Comparative genomics of pyrophilous fungi reveals a link between fire events and developmental genes.</title>
        <authorList>
            <consortium name="DOE Joint Genome Institute"/>
            <person name="Steindorff A.S."/>
            <person name="Carver A."/>
            <person name="Calhoun S."/>
            <person name="Stillman K."/>
            <person name="Liu H."/>
            <person name="Lipzen A."/>
            <person name="Pangilinan J."/>
            <person name="Labutti K."/>
            <person name="Bruns T.D."/>
            <person name="Grigoriev I.V."/>
        </authorList>
    </citation>
    <scope>NUCLEOTIDE SEQUENCE [LARGE SCALE GENOMIC DNA]</scope>
    <source>
        <strain evidence="8 9">CBS 144469</strain>
    </source>
</reference>
<dbReference type="InterPro" id="IPR047187">
    <property type="entry name" value="SF1_C_Upf1"/>
</dbReference>
<evidence type="ECO:0000259" key="7">
    <source>
        <dbReference type="Pfam" id="PF13087"/>
    </source>
</evidence>
<evidence type="ECO:0000256" key="2">
    <source>
        <dbReference type="ARBA" id="ARBA00022741"/>
    </source>
</evidence>
<evidence type="ECO:0000313" key="9">
    <source>
        <dbReference type="Proteomes" id="UP000521943"/>
    </source>
</evidence>
<feature type="domain" description="DNA2/NAM7 helicase-like C-terminal" evidence="7">
    <location>
        <begin position="545"/>
        <end position="713"/>
    </location>
</feature>